<keyword evidence="1" id="KW-1133">Transmembrane helix</keyword>
<dbReference type="Pfam" id="PF13399">
    <property type="entry name" value="LytR_C"/>
    <property type="match status" value="1"/>
</dbReference>
<protein>
    <recommendedName>
        <fullName evidence="2">LytR/CpsA/Psr regulator C-terminal domain-containing protein</fullName>
    </recommendedName>
</protein>
<dbReference type="OrthoDB" id="9810642at2"/>
<organism evidence="3 4">
    <name type="scientific">Longibacter salinarum</name>
    <dbReference type="NCBI Taxonomy" id="1850348"/>
    <lineage>
        <taxon>Bacteria</taxon>
        <taxon>Pseudomonadati</taxon>
        <taxon>Rhodothermota</taxon>
        <taxon>Rhodothermia</taxon>
        <taxon>Rhodothermales</taxon>
        <taxon>Salisaetaceae</taxon>
        <taxon>Longibacter</taxon>
    </lineage>
</organism>
<sequence>MNLWTDRVRNGLLNSVLLVLGLGVMLLMYALVTRTTTPRSNPNRVARATELVGPVIQVEVRNGAGVDHLAARTTRFLRDRGFDVVEVGNYGSFAQEHSVVIDRVGDLESARKVARALSIPEDRVEQDIRTDYYLDASVILGKDYRTLRPFQGQVDVQPAQ</sequence>
<evidence type="ECO:0000259" key="2">
    <source>
        <dbReference type="Pfam" id="PF13399"/>
    </source>
</evidence>
<evidence type="ECO:0000256" key="1">
    <source>
        <dbReference type="SAM" id="Phobius"/>
    </source>
</evidence>
<keyword evidence="4" id="KW-1185">Reference proteome</keyword>
<keyword evidence="1" id="KW-0472">Membrane</keyword>
<dbReference type="InterPro" id="IPR027381">
    <property type="entry name" value="LytR/CpsA/Psr_C"/>
</dbReference>
<comment type="caution">
    <text evidence="3">The sequence shown here is derived from an EMBL/GenBank/DDBJ whole genome shotgun (WGS) entry which is preliminary data.</text>
</comment>
<gene>
    <name evidence="3" type="ORF">CRI94_11340</name>
</gene>
<evidence type="ECO:0000313" key="4">
    <source>
        <dbReference type="Proteomes" id="UP000220102"/>
    </source>
</evidence>
<dbReference type="AlphaFoldDB" id="A0A2A8CXC9"/>
<name>A0A2A8CXC9_9BACT</name>
<accession>A0A2A8CXC9</accession>
<dbReference type="Gene3D" id="3.30.70.2390">
    <property type="match status" value="1"/>
</dbReference>
<reference evidence="3 4" key="1">
    <citation type="submission" date="2017-10" db="EMBL/GenBank/DDBJ databases">
        <title>Draft genome of Longibacter Salinarum.</title>
        <authorList>
            <person name="Goh K.M."/>
            <person name="Shamsir M.S."/>
            <person name="Lim S.W."/>
        </authorList>
    </citation>
    <scope>NUCLEOTIDE SEQUENCE [LARGE SCALE GENOMIC DNA]</scope>
    <source>
        <strain evidence="3 4">KCTC 52045</strain>
    </source>
</reference>
<feature type="transmembrane region" description="Helical" evidence="1">
    <location>
        <begin position="12"/>
        <end position="32"/>
    </location>
</feature>
<dbReference type="Proteomes" id="UP000220102">
    <property type="component" value="Unassembled WGS sequence"/>
</dbReference>
<dbReference type="EMBL" id="PDEQ01000005">
    <property type="protein sequence ID" value="PEN13227.1"/>
    <property type="molecule type" value="Genomic_DNA"/>
</dbReference>
<proteinExistence type="predicted"/>
<dbReference type="RefSeq" id="WP_098075820.1">
    <property type="nucleotide sequence ID" value="NZ_PDEQ01000005.1"/>
</dbReference>
<evidence type="ECO:0000313" key="3">
    <source>
        <dbReference type="EMBL" id="PEN13227.1"/>
    </source>
</evidence>
<keyword evidence="1" id="KW-0812">Transmembrane</keyword>
<feature type="domain" description="LytR/CpsA/Psr regulator C-terminal" evidence="2">
    <location>
        <begin position="56"/>
        <end position="144"/>
    </location>
</feature>